<gene>
    <name evidence="1" type="ORF">PG2T_00445</name>
</gene>
<dbReference type="InParanoid" id="A0A1B1YPX7"/>
<sequence length="60" mass="7138">MRWWLDRLDRWQAHEADFMTLRQHAGITRQKVAQLCAVTEATVRRWEDASKPPPRAMCCL</sequence>
<organism evidence="1 2">
    <name type="scientific">Immundisolibacter cernigliae</name>
    <dbReference type="NCBI Taxonomy" id="1810504"/>
    <lineage>
        <taxon>Bacteria</taxon>
        <taxon>Pseudomonadati</taxon>
        <taxon>Pseudomonadota</taxon>
        <taxon>Gammaproteobacteria</taxon>
        <taxon>Immundisolibacterales</taxon>
        <taxon>Immundisolibacteraceae</taxon>
        <taxon>Immundisolibacter</taxon>
    </lineage>
</organism>
<keyword evidence="2" id="KW-1185">Reference proteome</keyword>
<dbReference type="Pfam" id="PF13560">
    <property type="entry name" value="HTH_31"/>
    <property type="match status" value="1"/>
</dbReference>
<protein>
    <recommendedName>
        <fullName evidence="3">HTH cro/C1-type domain-containing protein</fullName>
    </recommendedName>
</protein>
<dbReference type="InterPro" id="IPR010982">
    <property type="entry name" value="Lambda_DNA-bd_dom_sf"/>
</dbReference>
<dbReference type="Proteomes" id="UP000092952">
    <property type="component" value="Chromosome"/>
</dbReference>
<dbReference type="STRING" id="1810504.PG2T_00445"/>
<dbReference type="EMBL" id="CP014671">
    <property type="protein sequence ID" value="ANX02815.1"/>
    <property type="molecule type" value="Genomic_DNA"/>
</dbReference>
<reference evidence="2" key="1">
    <citation type="submission" date="2016-03" db="EMBL/GenBank/DDBJ databases">
        <title>Complete genome sequence of Solimmundus cernigliae, representing a novel lineage of polycyclic aromatic hydrocarbon degraders within the Gammaproteobacteria.</title>
        <authorList>
            <person name="Singleton D.R."/>
            <person name="Dickey A.N."/>
            <person name="Scholl E.H."/>
            <person name="Wright F.A."/>
            <person name="Aitken M.D."/>
        </authorList>
    </citation>
    <scope>NUCLEOTIDE SEQUENCE [LARGE SCALE GENOMIC DNA]</scope>
    <source>
        <strain evidence="2">TR3.2</strain>
    </source>
</reference>
<name>A0A1B1YPX7_9GAMM</name>
<dbReference type="KEGG" id="gbi:PG2T_00445"/>
<evidence type="ECO:0000313" key="1">
    <source>
        <dbReference type="EMBL" id="ANX02815.1"/>
    </source>
</evidence>
<proteinExistence type="predicted"/>
<dbReference type="InterPro" id="IPR001387">
    <property type="entry name" value="Cro/C1-type_HTH"/>
</dbReference>
<dbReference type="Gene3D" id="1.10.260.40">
    <property type="entry name" value="lambda repressor-like DNA-binding domains"/>
    <property type="match status" value="1"/>
</dbReference>
<accession>A0A1B1YPX7</accession>
<dbReference type="GO" id="GO:0003677">
    <property type="term" value="F:DNA binding"/>
    <property type="evidence" value="ECO:0007669"/>
    <property type="project" value="InterPro"/>
</dbReference>
<evidence type="ECO:0008006" key="3">
    <source>
        <dbReference type="Google" id="ProtNLM"/>
    </source>
</evidence>
<dbReference type="OrthoDB" id="4427048at2"/>
<evidence type="ECO:0000313" key="2">
    <source>
        <dbReference type="Proteomes" id="UP000092952"/>
    </source>
</evidence>
<dbReference type="AlphaFoldDB" id="A0A1B1YPX7"/>
<dbReference type="SUPFAM" id="SSF47413">
    <property type="entry name" value="lambda repressor-like DNA-binding domains"/>
    <property type="match status" value="1"/>
</dbReference>
<dbReference type="RefSeq" id="WP_068802330.1">
    <property type="nucleotide sequence ID" value="NZ_CP014671.1"/>
</dbReference>
<dbReference type="CDD" id="cd00093">
    <property type="entry name" value="HTH_XRE"/>
    <property type="match status" value="1"/>
</dbReference>